<dbReference type="InterPro" id="IPR036237">
    <property type="entry name" value="Xyl_isomerase-like_sf"/>
</dbReference>
<evidence type="ECO:0000313" key="1">
    <source>
        <dbReference type="EMBL" id="PHL20361.1"/>
    </source>
</evidence>
<dbReference type="SUPFAM" id="SSF51658">
    <property type="entry name" value="Xylose isomerase-like"/>
    <property type="match status" value="1"/>
</dbReference>
<gene>
    <name evidence="1" type="ORF">CQR37_14880</name>
</gene>
<dbReference type="Proteomes" id="UP000224303">
    <property type="component" value="Unassembled WGS sequence"/>
</dbReference>
<proteinExistence type="predicted"/>
<dbReference type="AlphaFoldDB" id="A0A2G0E7C1"/>
<sequence>MSYFPMIKEVKYEGPRTENPFAYRHYDPGQEILGKPMKEHLRFA</sequence>
<dbReference type="Gene3D" id="3.20.20.150">
    <property type="entry name" value="Divalent-metal-dependent TIM barrel enzymes"/>
    <property type="match status" value="1"/>
</dbReference>
<keyword evidence="1" id="KW-0413">Isomerase</keyword>
<feature type="non-terminal residue" evidence="1">
    <location>
        <position position="44"/>
    </location>
</feature>
<organism evidence="1 2">
    <name type="scientific">Enterococcus faecium</name>
    <name type="common">Streptococcus faecium</name>
    <dbReference type="NCBI Taxonomy" id="1352"/>
    <lineage>
        <taxon>Bacteria</taxon>
        <taxon>Bacillati</taxon>
        <taxon>Bacillota</taxon>
        <taxon>Bacilli</taxon>
        <taxon>Lactobacillales</taxon>
        <taxon>Enterococcaceae</taxon>
        <taxon>Enterococcus</taxon>
    </lineage>
</organism>
<dbReference type="EMBL" id="PCGC01000142">
    <property type="protein sequence ID" value="PHL20361.1"/>
    <property type="molecule type" value="Genomic_DNA"/>
</dbReference>
<accession>A0A2G0E7C1</accession>
<protein>
    <submittedName>
        <fullName evidence="1">Xylose isomerase</fullName>
    </submittedName>
</protein>
<reference evidence="1 2" key="1">
    <citation type="submission" date="2017-10" db="EMBL/GenBank/DDBJ databases">
        <title>Draft genomes of the Enterococcus faecium isolated from human feces before and after Helicobacter pylori eradication therapy.</title>
        <authorList>
            <person name="Prianichniikov N.A."/>
            <person name="Glushchenko O.E."/>
            <person name="Malakhova M.V."/>
        </authorList>
    </citation>
    <scope>NUCLEOTIDE SEQUENCE [LARGE SCALE GENOMIC DNA]</scope>
    <source>
        <strain evidence="1 2">Hp_5-7</strain>
    </source>
</reference>
<name>A0A2G0E7C1_ENTFC</name>
<comment type="caution">
    <text evidence="1">The sequence shown here is derived from an EMBL/GenBank/DDBJ whole genome shotgun (WGS) entry which is preliminary data.</text>
</comment>
<dbReference type="GO" id="GO:0016853">
    <property type="term" value="F:isomerase activity"/>
    <property type="evidence" value="ECO:0007669"/>
    <property type="project" value="UniProtKB-KW"/>
</dbReference>
<evidence type="ECO:0000313" key="2">
    <source>
        <dbReference type="Proteomes" id="UP000224303"/>
    </source>
</evidence>